<protein>
    <submittedName>
        <fullName evidence="2">MBD domain-containing protein</fullName>
    </submittedName>
</protein>
<feature type="compositionally biased region" description="Basic and acidic residues" evidence="1">
    <location>
        <begin position="1600"/>
        <end position="1612"/>
    </location>
</feature>
<feature type="region of interest" description="Disordered" evidence="1">
    <location>
        <begin position="1599"/>
        <end position="1619"/>
    </location>
</feature>
<name>A0A8X6IVB3_TRICU</name>
<evidence type="ECO:0000313" key="2">
    <source>
        <dbReference type="EMBL" id="GFR01778.1"/>
    </source>
</evidence>
<comment type="caution">
    <text evidence="2">The sequence shown here is derived from an EMBL/GenBank/DDBJ whole genome shotgun (WGS) entry which is preliminary data.</text>
</comment>
<dbReference type="EMBL" id="BMAO01025314">
    <property type="protein sequence ID" value="GFR01778.1"/>
    <property type="molecule type" value="Genomic_DNA"/>
</dbReference>
<keyword evidence="3" id="KW-1185">Reference proteome</keyword>
<reference evidence="2" key="1">
    <citation type="submission" date="2020-07" db="EMBL/GenBank/DDBJ databases">
        <title>Multicomponent nature underlies the extraordinary mechanical properties of spider dragline silk.</title>
        <authorList>
            <person name="Kono N."/>
            <person name="Nakamura H."/>
            <person name="Mori M."/>
            <person name="Yoshida Y."/>
            <person name="Ohtoshi R."/>
            <person name="Malay A.D."/>
            <person name="Moran D.A.P."/>
            <person name="Tomita M."/>
            <person name="Numata K."/>
            <person name="Arakawa K."/>
        </authorList>
    </citation>
    <scope>NUCLEOTIDE SEQUENCE</scope>
</reference>
<gene>
    <name evidence="2" type="primary">AVEN_117098_1</name>
    <name evidence="2" type="ORF">TNCT_701</name>
</gene>
<feature type="compositionally biased region" description="Polar residues" evidence="1">
    <location>
        <begin position="825"/>
        <end position="841"/>
    </location>
</feature>
<accession>A0A8X6IVB3</accession>
<feature type="region of interest" description="Disordered" evidence="1">
    <location>
        <begin position="688"/>
        <end position="734"/>
    </location>
</feature>
<feature type="compositionally biased region" description="Polar residues" evidence="1">
    <location>
        <begin position="1655"/>
        <end position="1679"/>
    </location>
</feature>
<feature type="compositionally biased region" description="Basic and acidic residues" evidence="1">
    <location>
        <begin position="1683"/>
        <end position="1698"/>
    </location>
</feature>
<sequence length="1706" mass="191074">MAAITENIFGRSNRRRCVKGRISYTDTSDIIIENEEDKLENEIKVTENHLEYGVDENLDDVDEVDEEPVTIDLSEFLNENPILTEPSENVTDSAGVLTDCHSQFRVTSSLADPSPLAVEAIPSLKDLNINENITPTDNFCSSEPISEIPSTVMKEDNTNADLTDLTKVENDKSPRKENLLNGFKSSSNKNFKSKPMVVSNLLEKYKNFSRLKDFNKNNLKVFGKYPIIKCEKLDIENFVKKSNIKVGNWPLQSTNSQSKNKSLSCKTSVNKITKSPVRKLSKLLNKPISFNRGLSNSRNASTVKKAQSILIDALKSNSSPLIIKTDNWKPEIANLSDHSAHFDNSVENFRIPLPQSFNKSIGNHRIIKLVHQKSPLLQMNDLGTQNQKLPIITSVNKVANGPKTFQLISRNTFVGAKTEKNKTVTPILPKPSSGSIISPVLLKDYTVIQPYVEDPTSPIRPKPILTVPLDFVPVVDTFNQQGKVTAVPEVHQIIKPPTKSSKPFQSVFLNGAIKQTSSPAKISKELPSVNLSVVSHCNTEIPGNFVEDKIEEQLKDDTSTITPKFAVVDAMESAFSKPEIKKSPKLKQNLNKQNQLHIGLTTHSECQAYNSTLNDMLFGFSDTGDFTDENYAVNTNVGISLEASNSNTMEQSSDAHQSDQKDALEIQHKNSECRGKDHKNIKSFFKHKLRRKAIASPHDSDTLSASEGEDDKSDSPTKSSYVSTRKHKISQTPEKSVNLGIVSEESDIDLSPKKLILDAEVTEKVTNQDKKIKIQRRNSSNIPTKNYPKLPVQSKDKKSESNTLNSSKSFIERLSMNLKSKEDNSQNNTKQNIGKNSNSVNKTERLRGKLKAVKESKGNINNSCDKSKSALKCQRHIVPIIKGKRMVYVRPKFKMNTKKSRNANIVNKKSSTPDDIINEVNTITGSILISSKGSRKREKAVPLKETNVNNPDLPISQTKNDSKARTAKQNKKNLPVRSKTKKNKTLKVLFKRTTPRQKSKSLEMPFEEICHTMLNDKNNALLENNTNLDSSFIDTKNHKVETSSKEENKSNVEILCNNLKSDDSLKENICTKDKTLSNGVPSINVIEDSKNTDNEDSMNLKNCNNSDLQEVKLTTKNQENASEIGDFVTLTLEENSIDSLIENINDTPEDLDNLCLDSKDESEIKNTDVQINEQNTVNKDLEDIKGIAPCNEIHSEDHISNDVVTECDTQDNLNILSSEELHKISTTSDEIQSNVLSSNIVIKSDVKDRVVSVHNENANEVSITFDEDQKLENNPDKAFNVQHENTNEVSITFDDQKQKNSPDKAFNVQYEDANEISITFDEDQKQENSPDKAFNVQYEDASEISITFDEDQKQENSPDKAFNVEYEDANEVSNTFDEDEKQESSPDKALNEQYENANEVSITFDDQKQKNSPDKAFNVQYEDANEVSITFDEDQKQENSPDKAFNVQYEDANEVSNTFNEDEKQENSPDKAINVQFENANDVSTTFYEDEKQENSPDKTFKANVDNNVLHMLPKDTIEMNNALAVKKPDLGSELLLQTNAEDSAANSDSINTSEIVATCEETPRHDLDPNCVVADITGNENEIVNINEPMKTKVLSPLTEKDMSLEENSKKKDPKIKRKSCPKIKISVAKASDKPDLINNSKNWYISERKESTDSSNSEEIAQQNECGNSEDAMSTSVPVKISKENDTLIDEVDKSENVAGQMSD</sequence>
<organism evidence="2 3">
    <name type="scientific">Trichonephila clavata</name>
    <name type="common">Joro spider</name>
    <name type="synonym">Nephila clavata</name>
    <dbReference type="NCBI Taxonomy" id="2740835"/>
    <lineage>
        <taxon>Eukaryota</taxon>
        <taxon>Metazoa</taxon>
        <taxon>Ecdysozoa</taxon>
        <taxon>Arthropoda</taxon>
        <taxon>Chelicerata</taxon>
        <taxon>Arachnida</taxon>
        <taxon>Araneae</taxon>
        <taxon>Araneomorphae</taxon>
        <taxon>Entelegynae</taxon>
        <taxon>Araneoidea</taxon>
        <taxon>Nephilidae</taxon>
        <taxon>Trichonephila</taxon>
    </lineage>
</organism>
<feature type="region of interest" description="Disordered" evidence="1">
    <location>
        <begin position="1649"/>
        <end position="1706"/>
    </location>
</feature>
<proteinExistence type="predicted"/>
<dbReference type="OrthoDB" id="61560at2759"/>
<feature type="region of interest" description="Disordered" evidence="1">
    <location>
        <begin position="770"/>
        <end position="845"/>
    </location>
</feature>
<evidence type="ECO:0000313" key="3">
    <source>
        <dbReference type="Proteomes" id="UP000887116"/>
    </source>
</evidence>
<feature type="compositionally biased region" description="Acidic residues" evidence="1">
    <location>
        <begin position="1372"/>
        <end position="1381"/>
    </location>
</feature>
<dbReference type="Proteomes" id="UP000887116">
    <property type="component" value="Unassembled WGS sequence"/>
</dbReference>
<feature type="region of interest" description="Disordered" evidence="1">
    <location>
        <begin position="930"/>
        <end position="983"/>
    </location>
</feature>
<evidence type="ECO:0000256" key="1">
    <source>
        <dbReference type="SAM" id="MobiDB-lite"/>
    </source>
</evidence>
<feature type="region of interest" description="Disordered" evidence="1">
    <location>
        <begin position="1372"/>
        <end position="1391"/>
    </location>
</feature>
<feature type="compositionally biased region" description="Polar residues" evidence="1">
    <location>
        <begin position="946"/>
        <end position="959"/>
    </location>
</feature>